<gene>
    <name evidence="3" type="ORF">DEO45_03870</name>
</gene>
<sequence length="691" mass="77065">MHLKSLVIKNFRGIQDIQVEFDKRVGVIVGPNAIGKTTILEAIRLAKALLAPRTQQETQQVLFALGASNPHNPQLLILEALAGDIERKVEITCKYRALQEEIDLIGSSISKMAIGLVQARAGQNFVNPAAQVAFFSSPQTKALIQKAEEDLSSYLSAVCDNGKLIKLSIVIDPVSGRIENLDEFGPLFFGFIDRGNPPQIASFSYFPADRALPYGEVPVQLGAADVNNQIESHNSQPQLKFSRLKNTIFNVVAMSGGDRSLLAKEFKRIFEGILPGRELMGVGINQHGQLNISIQDTESKRVFDIDRLSSGEKGLILTFLLLWQTVAEHGFVMLDEPELHLNPSVCRELLPFLVSSYVLEKDMQILICTHSPEILTSALEIGECSLYHLTSGYSLNKVMRQDQSDVVEALRCLGTSESDGLLYKATIHVEGVDDVDLLKQGFGDLLRRYKLVDLGGRGEVEKHIKKLQLLEAEGKDLTPRYFIFDRDEAPTGLKSTNAVRILQWKRRCLENYLIDAEAIGMLLQEREFTKEPISSQGKAGAILRELAMSQLDQLAAKNVFATYKYESPGLRASDVSGKDIATFADALYARIKLVRDQLCGIDEIAWKGDFITKCEKERQELEDFWASDWQNECDGKKLFNDIQSKASLNVSIAKFKKRIMLQIGQTPAKEGWMAMRDQLKSLLAEEVDAKI</sequence>
<dbReference type="PANTHER" id="PTHR43581">
    <property type="entry name" value="ATP/GTP PHOSPHATASE"/>
    <property type="match status" value="1"/>
</dbReference>
<dbReference type="EMBL" id="QFWQ01000003">
    <property type="protein sequence ID" value="RCS30899.1"/>
    <property type="molecule type" value="Genomic_DNA"/>
</dbReference>
<comment type="caution">
    <text evidence="3">The sequence shown here is derived from an EMBL/GenBank/DDBJ whole genome shotgun (WGS) entry which is preliminary data.</text>
</comment>
<dbReference type="GO" id="GO:0016887">
    <property type="term" value="F:ATP hydrolysis activity"/>
    <property type="evidence" value="ECO:0007669"/>
    <property type="project" value="InterPro"/>
</dbReference>
<evidence type="ECO:0000259" key="2">
    <source>
        <dbReference type="Pfam" id="PF13304"/>
    </source>
</evidence>
<evidence type="ECO:0000259" key="1">
    <source>
        <dbReference type="Pfam" id="PF13175"/>
    </source>
</evidence>
<dbReference type="Pfam" id="PF13304">
    <property type="entry name" value="AAA_21"/>
    <property type="match status" value="1"/>
</dbReference>
<dbReference type="PANTHER" id="PTHR43581:SF2">
    <property type="entry name" value="EXCINUCLEASE ATPASE SUBUNIT"/>
    <property type="match status" value="1"/>
</dbReference>
<feature type="domain" description="ATPase AAA-type core" evidence="2">
    <location>
        <begin position="291"/>
        <end position="375"/>
    </location>
</feature>
<feature type="domain" description="Endonuclease GajA/Old nuclease/RecF-like AAA" evidence="1">
    <location>
        <begin position="1"/>
        <end position="122"/>
    </location>
</feature>
<accession>A0A368KG59</accession>
<dbReference type="GO" id="GO:0005524">
    <property type="term" value="F:ATP binding"/>
    <property type="evidence" value="ECO:0007669"/>
    <property type="project" value="InterPro"/>
</dbReference>
<dbReference type="InterPro" id="IPR051396">
    <property type="entry name" value="Bact_Antivir_Def_Nuclease"/>
</dbReference>
<dbReference type="AlphaFoldDB" id="A0A368KG59"/>
<dbReference type="InterPro" id="IPR027417">
    <property type="entry name" value="P-loop_NTPase"/>
</dbReference>
<evidence type="ECO:0000313" key="4">
    <source>
        <dbReference type="Proteomes" id="UP000252387"/>
    </source>
</evidence>
<reference evidence="3 4" key="1">
    <citation type="submission" date="2018-05" db="EMBL/GenBank/DDBJ databases">
        <title>Draft genome sequence of Rhodanobacter denitrificans Yn1 isolated from gold copper mine.</title>
        <authorList>
            <person name="Yang N."/>
            <person name="Mazhar H.S."/>
            <person name="Rensing C."/>
        </authorList>
    </citation>
    <scope>NUCLEOTIDE SEQUENCE [LARGE SCALE GENOMIC DNA]</scope>
    <source>
        <strain evidence="3 4">Yn1</strain>
    </source>
</reference>
<dbReference type="Gene3D" id="3.40.50.300">
    <property type="entry name" value="P-loop containing nucleotide triphosphate hydrolases"/>
    <property type="match status" value="2"/>
</dbReference>
<dbReference type="SUPFAM" id="SSF52540">
    <property type="entry name" value="P-loop containing nucleoside triphosphate hydrolases"/>
    <property type="match status" value="1"/>
</dbReference>
<dbReference type="InterPro" id="IPR041685">
    <property type="entry name" value="AAA_GajA/Old/RecF-like"/>
</dbReference>
<evidence type="ECO:0000313" key="3">
    <source>
        <dbReference type="EMBL" id="RCS30899.1"/>
    </source>
</evidence>
<dbReference type="InterPro" id="IPR003959">
    <property type="entry name" value="ATPase_AAA_core"/>
</dbReference>
<name>A0A368KG59_9GAMM</name>
<dbReference type="Pfam" id="PF13175">
    <property type="entry name" value="AAA_15"/>
    <property type="match status" value="1"/>
</dbReference>
<dbReference type="RefSeq" id="WP_114340976.1">
    <property type="nucleotide sequence ID" value="NZ_QFWQ01000003.1"/>
</dbReference>
<protein>
    <submittedName>
        <fullName evidence="3">Uncharacterized protein</fullName>
    </submittedName>
</protein>
<keyword evidence="4" id="KW-1185">Reference proteome</keyword>
<organism evidence="3 4">
    <name type="scientific">Rhodanobacter denitrificans</name>
    <dbReference type="NCBI Taxonomy" id="666685"/>
    <lineage>
        <taxon>Bacteria</taxon>
        <taxon>Pseudomonadati</taxon>
        <taxon>Pseudomonadota</taxon>
        <taxon>Gammaproteobacteria</taxon>
        <taxon>Lysobacterales</taxon>
        <taxon>Rhodanobacteraceae</taxon>
        <taxon>Rhodanobacter</taxon>
    </lineage>
</organism>
<proteinExistence type="predicted"/>
<dbReference type="OrthoDB" id="9815944at2"/>
<dbReference type="Proteomes" id="UP000252387">
    <property type="component" value="Unassembled WGS sequence"/>
</dbReference>